<proteinExistence type="predicted"/>
<sequence>MTVTSNRFVGRLITVIGGLLTTLHLVNVVRFETTPVRVLIDGAPILLSIVVAIAGALLARDRLVPNQFVGRLLAWAGAGVLAVSTLGTWLLGSAVIIGIPLVNPFVPMLNVATFGALAGLLVGVYDVRGLERQQSIKRLNRINDTIRIATQEVVNKTDRADLEQAVCDRLSESEPYEGVWIGRYEDGTERVRPAAWAGLDDEYVESITVTIDDSPTGGGAGGRAIKTGEIQCVPDVFADPTMEPWWDLLESRGVQSLAVVPIVHGETVYGFFSIYADRQNVFDEHEQEVLTELGETIGHAVASIEARRRLADHERELARQNERLDAFAGVVSHDLRNPLNVATGHLELAREQRDGDGNGNGERVDENLSQAAEALDRMEDLIQDLLTLSRQGKTVDECRSVPLQPTVDRAWSTIEASEARLRIDGDLGTISCDQKRLRQLLENLFRNSIEHAGPDATVTVRRTSVGFVVEDDGPGIPPEERQTVFEMGYTTNDDGTGFGLNIVRSIADAHGWDVSVGESPEGGARFEFAGVEEADSPVRAA</sequence>
<dbReference type="SMART" id="SM00388">
    <property type="entry name" value="HisKA"/>
    <property type="match status" value="1"/>
</dbReference>
<dbReference type="Pfam" id="PF02518">
    <property type="entry name" value="HATPase_c"/>
    <property type="match status" value="1"/>
</dbReference>
<dbReference type="InterPro" id="IPR004358">
    <property type="entry name" value="Sig_transdc_His_kin-like_C"/>
</dbReference>
<evidence type="ECO:0000256" key="6">
    <source>
        <dbReference type="ARBA" id="ARBA00023012"/>
    </source>
</evidence>
<dbReference type="Gene3D" id="3.30.565.10">
    <property type="entry name" value="Histidine kinase-like ATPase, C-terminal domain"/>
    <property type="match status" value="1"/>
</dbReference>
<keyword evidence="8" id="KW-1133">Transmembrane helix</keyword>
<evidence type="ECO:0000256" key="4">
    <source>
        <dbReference type="ARBA" id="ARBA00022679"/>
    </source>
</evidence>
<dbReference type="CDD" id="cd00075">
    <property type="entry name" value="HATPase"/>
    <property type="match status" value="1"/>
</dbReference>
<protein>
    <recommendedName>
        <fullName evidence="2">histidine kinase</fullName>
        <ecNumber evidence="2">2.7.13.3</ecNumber>
    </recommendedName>
</protein>
<dbReference type="InterPro" id="IPR036097">
    <property type="entry name" value="HisK_dim/P_sf"/>
</dbReference>
<dbReference type="Gene3D" id="3.30.450.40">
    <property type="match status" value="1"/>
</dbReference>
<dbReference type="CDD" id="cd00082">
    <property type="entry name" value="HisKA"/>
    <property type="match status" value="1"/>
</dbReference>
<keyword evidence="4" id="KW-0808">Transferase</keyword>
<gene>
    <name evidence="10" type="ORF">C489_15447</name>
</gene>
<dbReference type="STRING" id="1227496.C489_15447"/>
<evidence type="ECO:0000313" key="11">
    <source>
        <dbReference type="Proteomes" id="UP000011632"/>
    </source>
</evidence>
<dbReference type="SMART" id="SM00065">
    <property type="entry name" value="GAF"/>
    <property type="match status" value="1"/>
</dbReference>
<dbReference type="GO" id="GO:0000155">
    <property type="term" value="F:phosphorelay sensor kinase activity"/>
    <property type="evidence" value="ECO:0007669"/>
    <property type="project" value="InterPro"/>
</dbReference>
<evidence type="ECO:0000256" key="1">
    <source>
        <dbReference type="ARBA" id="ARBA00000085"/>
    </source>
</evidence>
<dbReference type="InterPro" id="IPR029016">
    <property type="entry name" value="GAF-like_dom_sf"/>
</dbReference>
<evidence type="ECO:0000256" key="3">
    <source>
        <dbReference type="ARBA" id="ARBA00022553"/>
    </source>
</evidence>
<dbReference type="PROSITE" id="PS50109">
    <property type="entry name" value="HIS_KIN"/>
    <property type="match status" value="1"/>
</dbReference>
<dbReference type="InterPro" id="IPR003018">
    <property type="entry name" value="GAF"/>
</dbReference>
<accession>L9XX49</accession>
<evidence type="ECO:0000313" key="10">
    <source>
        <dbReference type="EMBL" id="ELY65188.1"/>
    </source>
</evidence>
<dbReference type="InterPro" id="IPR005467">
    <property type="entry name" value="His_kinase_dom"/>
</dbReference>
<dbReference type="EMBL" id="AOID01000047">
    <property type="protein sequence ID" value="ELY65188.1"/>
    <property type="molecule type" value="Genomic_DNA"/>
</dbReference>
<feature type="domain" description="Histidine kinase" evidence="9">
    <location>
        <begin position="330"/>
        <end position="528"/>
    </location>
</feature>
<feature type="coiled-coil region" evidence="7">
    <location>
        <begin position="303"/>
        <end position="330"/>
    </location>
</feature>
<keyword evidence="8" id="KW-0472">Membrane</keyword>
<dbReference type="InterPro" id="IPR003661">
    <property type="entry name" value="HisK_dim/P_dom"/>
</dbReference>
<evidence type="ECO:0000256" key="2">
    <source>
        <dbReference type="ARBA" id="ARBA00012438"/>
    </source>
</evidence>
<dbReference type="RefSeq" id="WP_006432176.1">
    <property type="nucleotide sequence ID" value="NZ_AOID01000047.1"/>
</dbReference>
<feature type="transmembrane region" description="Helical" evidence="8">
    <location>
        <begin position="105"/>
        <end position="127"/>
    </location>
</feature>
<keyword evidence="8" id="KW-0812">Transmembrane</keyword>
<evidence type="ECO:0000256" key="7">
    <source>
        <dbReference type="SAM" id="Coils"/>
    </source>
</evidence>
<dbReference type="Gene3D" id="1.10.287.130">
    <property type="match status" value="1"/>
</dbReference>
<dbReference type="InterPro" id="IPR050736">
    <property type="entry name" value="Sensor_HK_Regulatory"/>
</dbReference>
<dbReference type="SUPFAM" id="SSF55781">
    <property type="entry name" value="GAF domain-like"/>
    <property type="match status" value="1"/>
</dbReference>
<keyword evidence="11" id="KW-1185">Reference proteome</keyword>
<reference evidence="10 11" key="1">
    <citation type="journal article" date="2014" name="PLoS Genet.">
        <title>Phylogenetically driven sequencing of extremely halophilic archaea reveals strategies for static and dynamic osmo-response.</title>
        <authorList>
            <person name="Becker E.A."/>
            <person name="Seitzer P.M."/>
            <person name="Tritt A."/>
            <person name="Larsen D."/>
            <person name="Krusor M."/>
            <person name="Yao A.I."/>
            <person name="Wu D."/>
            <person name="Madern D."/>
            <person name="Eisen J.A."/>
            <person name="Darling A.E."/>
            <person name="Facciotti M.T."/>
        </authorList>
    </citation>
    <scope>NUCLEOTIDE SEQUENCE [LARGE SCALE GENOMIC DNA]</scope>
    <source>
        <strain evidence="10 11">JCM 10478</strain>
    </source>
</reference>
<organism evidence="10 11">
    <name type="scientific">Natrinema versiforme JCM 10478</name>
    <dbReference type="NCBI Taxonomy" id="1227496"/>
    <lineage>
        <taxon>Archaea</taxon>
        <taxon>Methanobacteriati</taxon>
        <taxon>Methanobacteriota</taxon>
        <taxon>Stenosarchaea group</taxon>
        <taxon>Halobacteria</taxon>
        <taxon>Halobacteriales</taxon>
        <taxon>Natrialbaceae</taxon>
        <taxon>Natrinema</taxon>
    </lineage>
</organism>
<dbReference type="SMART" id="SM00387">
    <property type="entry name" value="HATPase_c"/>
    <property type="match status" value="1"/>
</dbReference>
<dbReference type="AlphaFoldDB" id="L9XX49"/>
<dbReference type="SUPFAM" id="SSF55874">
    <property type="entry name" value="ATPase domain of HSP90 chaperone/DNA topoisomerase II/histidine kinase"/>
    <property type="match status" value="1"/>
</dbReference>
<dbReference type="PANTHER" id="PTHR43711:SF1">
    <property type="entry name" value="HISTIDINE KINASE 1"/>
    <property type="match status" value="1"/>
</dbReference>
<comment type="catalytic activity">
    <reaction evidence="1">
        <text>ATP + protein L-histidine = ADP + protein N-phospho-L-histidine.</text>
        <dbReference type="EC" id="2.7.13.3"/>
    </reaction>
</comment>
<dbReference type="OrthoDB" id="8127at2157"/>
<feature type="transmembrane region" description="Helical" evidence="8">
    <location>
        <begin position="72"/>
        <end position="99"/>
    </location>
</feature>
<keyword evidence="7" id="KW-0175">Coiled coil</keyword>
<name>L9XX49_9EURY</name>
<keyword evidence="6" id="KW-0902">Two-component regulatory system</keyword>
<dbReference type="InterPro" id="IPR036890">
    <property type="entry name" value="HATPase_C_sf"/>
</dbReference>
<dbReference type="Pfam" id="PF13185">
    <property type="entry name" value="GAF_2"/>
    <property type="match status" value="1"/>
</dbReference>
<keyword evidence="3" id="KW-0597">Phosphoprotein</keyword>
<feature type="transmembrane region" description="Helical" evidence="8">
    <location>
        <begin position="43"/>
        <end position="60"/>
    </location>
</feature>
<dbReference type="Pfam" id="PF00512">
    <property type="entry name" value="HisKA"/>
    <property type="match status" value="1"/>
</dbReference>
<evidence type="ECO:0000259" key="9">
    <source>
        <dbReference type="PROSITE" id="PS50109"/>
    </source>
</evidence>
<evidence type="ECO:0000256" key="8">
    <source>
        <dbReference type="SAM" id="Phobius"/>
    </source>
</evidence>
<evidence type="ECO:0000256" key="5">
    <source>
        <dbReference type="ARBA" id="ARBA00022777"/>
    </source>
</evidence>
<dbReference type="PATRIC" id="fig|1227496.3.peg.3116"/>
<feature type="transmembrane region" description="Helical" evidence="8">
    <location>
        <begin position="12"/>
        <end position="31"/>
    </location>
</feature>
<dbReference type="InterPro" id="IPR003594">
    <property type="entry name" value="HATPase_dom"/>
</dbReference>
<dbReference type="EC" id="2.7.13.3" evidence="2"/>
<dbReference type="PANTHER" id="PTHR43711">
    <property type="entry name" value="TWO-COMPONENT HISTIDINE KINASE"/>
    <property type="match status" value="1"/>
</dbReference>
<comment type="caution">
    <text evidence="10">The sequence shown here is derived from an EMBL/GenBank/DDBJ whole genome shotgun (WGS) entry which is preliminary data.</text>
</comment>
<keyword evidence="5 10" id="KW-0418">Kinase</keyword>
<dbReference type="PRINTS" id="PR00344">
    <property type="entry name" value="BCTRLSENSOR"/>
</dbReference>
<dbReference type="Proteomes" id="UP000011632">
    <property type="component" value="Unassembled WGS sequence"/>
</dbReference>
<dbReference type="SUPFAM" id="SSF47384">
    <property type="entry name" value="Homodimeric domain of signal transducing histidine kinase"/>
    <property type="match status" value="1"/>
</dbReference>